<protein>
    <submittedName>
        <fullName evidence="2">Uncharacterized protein</fullName>
    </submittedName>
</protein>
<accession>X0UHT6</accession>
<name>X0UHT6_9ZZZZ</name>
<evidence type="ECO:0000313" key="2">
    <source>
        <dbReference type="EMBL" id="GAG05155.1"/>
    </source>
</evidence>
<dbReference type="EMBL" id="BARS01024204">
    <property type="protein sequence ID" value="GAG05155.1"/>
    <property type="molecule type" value="Genomic_DNA"/>
</dbReference>
<reference evidence="2" key="1">
    <citation type="journal article" date="2014" name="Front. Microbiol.">
        <title>High frequency of phylogenetically diverse reductive dehalogenase-homologous genes in deep subseafloor sedimentary metagenomes.</title>
        <authorList>
            <person name="Kawai M."/>
            <person name="Futagami T."/>
            <person name="Toyoda A."/>
            <person name="Takaki Y."/>
            <person name="Nishi S."/>
            <person name="Hori S."/>
            <person name="Arai W."/>
            <person name="Tsubouchi T."/>
            <person name="Morono Y."/>
            <person name="Uchiyama I."/>
            <person name="Ito T."/>
            <person name="Fujiyama A."/>
            <person name="Inagaki F."/>
            <person name="Takami H."/>
        </authorList>
    </citation>
    <scope>NUCLEOTIDE SEQUENCE</scope>
    <source>
        <strain evidence="2">Expedition CK06-06</strain>
    </source>
</reference>
<sequence>PQRDAKNAKNLITSTSAPFSGRKNAQKTQKK</sequence>
<comment type="caution">
    <text evidence="2">The sequence shown here is derived from an EMBL/GenBank/DDBJ whole genome shotgun (WGS) entry which is preliminary data.</text>
</comment>
<feature type="non-terminal residue" evidence="2">
    <location>
        <position position="1"/>
    </location>
</feature>
<organism evidence="2">
    <name type="scientific">marine sediment metagenome</name>
    <dbReference type="NCBI Taxonomy" id="412755"/>
    <lineage>
        <taxon>unclassified sequences</taxon>
        <taxon>metagenomes</taxon>
        <taxon>ecological metagenomes</taxon>
    </lineage>
</organism>
<proteinExistence type="predicted"/>
<gene>
    <name evidence="2" type="ORF">S01H1_38447</name>
</gene>
<dbReference type="AlphaFoldDB" id="X0UHT6"/>
<evidence type="ECO:0000256" key="1">
    <source>
        <dbReference type="SAM" id="MobiDB-lite"/>
    </source>
</evidence>
<feature type="region of interest" description="Disordered" evidence="1">
    <location>
        <begin position="1"/>
        <end position="31"/>
    </location>
</feature>